<accession>A0ABS8S8U3</accession>
<dbReference type="EMBL" id="JACEIK010000334">
    <property type="protein sequence ID" value="MCD7455258.1"/>
    <property type="molecule type" value="Genomic_DNA"/>
</dbReference>
<organism evidence="1 2">
    <name type="scientific">Datura stramonium</name>
    <name type="common">Jimsonweed</name>
    <name type="synonym">Common thornapple</name>
    <dbReference type="NCBI Taxonomy" id="4076"/>
    <lineage>
        <taxon>Eukaryota</taxon>
        <taxon>Viridiplantae</taxon>
        <taxon>Streptophyta</taxon>
        <taxon>Embryophyta</taxon>
        <taxon>Tracheophyta</taxon>
        <taxon>Spermatophyta</taxon>
        <taxon>Magnoliopsida</taxon>
        <taxon>eudicotyledons</taxon>
        <taxon>Gunneridae</taxon>
        <taxon>Pentapetalae</taxon>
        <taxon>asterids</taxon>
        <taxon>lamiids</taxon>
        <taxon>Solanales</taxon>
        <taxon>Solanaceae</taxon>
        <taxon>Solanoideae</taxon>
        <taxon>Datureae</taxon>
        <taxon>Datura</taxon>
    </lineage>
</organism>
<keyword evidence="2" id="KW-1185">Reference proteome</keyword>
<name>A0ABS8S8U3_DATST</name>
<reference evidence="1 2" key="1">
    <citation type="journal article" date="2021" name="BMC Genomics">
        <title>Datura genome reveals duplications of psychoactive alkaloid biosynthetic genes and high mutation rate following tissue culture.</title>
        <authorList>
            <person name="Rajewski A."/>
            <person name="Carter-House D."/>
            <person name="Stajich J."/>
            <person name="Litt A."/>
        </authorList>
    </citation>
    <scope>NUCLEOTIDE SEQUENCE [LARGE SCALE GENOMIC DNA]</scope>
    <source>
        <strain evidence="1">AR-01</strain>
    </source>
</reference>
<feature type="non-terminal residue" evidence="1">
    <location>
        <position position="79"/>
    </location>
</feature>
<evidence type="ECO:0000313" key="1">
    <source>
        <dbReference type="EMBL" id="MCD7455258.1"/>
    </source>
</evidence>
<proteinExistence type="predicted"/>
<sequence length="79" mass="8685">MYESLTTLCKRVDAVEGGITSLRTEVREWRSRTSMEVPNLSALDAAMDTFSKVRGPLDDLFEGLGDDVEDPGDVGFEGE</sequence>
<comment type="caution">
    <text evidence="1">The sequence shown here is derived from an EMBL/GenBank/DDBJ whole genome shotgun (WGS) entry which is preliminary data.</text>
</comment>
<evidence type="ECO:0000313" key="2">
    <source>
        <dbReference type="Proteomes" id="UP000823775"/>
    </source>
</evidence>
<protein>
    <submittedName>
        <fullName evidence="1">Uncharacterized protein</fullName>
    </submittedName>
</protein>
<dbReference type="Proteomes" id="UP000823775">
    <property type="component" value="Unassembled WGS sequence"/>
</dbReference>
<gene>
    <name evidence="1" type="ORF">HAX54_027517</name>
</gene>